<accession>A0A9D3ZIS3</accession>
<evidence type="ECO:0000313" key="2">
    <source>
        <dbReference type="EMBL" id="KAH1039221.1"/>
    </source>
</evidence>
<comment type="caution">
    <text evidence="2">The sequence shown here is derived from an EMBL/GenBank/DDBJ whole genome shotgun (WGS) entry which is preliminary data.</text>
</comment>
<feature type="non-terminal residue" evidence="2">
    <location>
        <position position="60"/>
    </location>
</feature>
<name>A0A9D3ZIS3_9ROSI</name>
<dbReference type="EMBL" id="JAIQCV010000012">
    <property type="protein sequence ID" value="KAH1039221.1"/>
    <property type="molecule type" value="Genomic_DNA"/>
</dbReference>
<keyword evidence="3" id="KW-1185">Reference proteome</keyword>
<sequence>MSSSLSEGRSGRMPAEDGHIGPAPRFKQCKVSAVWDFSPGCGKVATPVITSSEQATVVNQ</sequence>
<feature type="region of interest" description="Disordered" evidence="1">
    <location>
        <begin position="1"/>
        <end position="23"/>
    </location>
</feature>
<dbReference type="AlphaFoldDB" id="A0A9D3ZIS3"/>
<evidence type="ECO:0000256" key="1">
    <source>
        <dbReference type="SAM" id="MobiDB-lite"/>
    </source>
</evidence>
<proteinExistence type="predicted"/>
<evidence type="ECO:0000313" key="3">
    <source>
        <dbReference type="Proteomes" id="UP000828251"/>
    </source>
</evidence>
<protein>
    <submittedName>
        <fullName evidence="2">Uncharacterized protein</fullName>
    </submittedName>
</protein>
<organism evidence="2 3">
    <name type="scientific">Gossypium stocksii</name>
    <dbReference type="NCBI Taxonomy" id="47602"/>
    <lineage>
        <taxon>Eukaryota</taxon>
        <taxon>Viridiplantae</taxon>
        <taxon>Streptophyta</taxon>
        <taxon>Embryophyta</taxon>
        <taxon>Tracheophyta</taxon>
        <taxon>Spermatophyta</taxon>
        <taxon>Magnoliopsida</taxon>
        <taxon>eudicotyledons</taxon>
        <taxon>Gunneridae</taxon>
        <taxon>Pentapetalae</taxon>
        <taxon>rosids</taxon>
        <taxon>malvids</taxon>
        <taxon>Malvales</taxon>
        <taxon>Malvaceae</taxon>
        <taxon>Malvoideae</taxon>
        <taxon>Gossypium</taxon>
    </lineage>
</organism>
<dbReference type="Proteomes" id="UP000828251">
    <property type="component" value="Unassembled WGS sequence"/>
</dbReference>
<gene>
    <name evidence="2" type="ORF">J1N35_040964</name>
</gene>
<reference evidence="2 3" key="1">
    <citation type="journal article" date="2021" name="Plant Biotechnol. J.">
        <title>Multi-omics assisted identification of the key and species-specific regulatory components of drought-tolerant mechanisms in Gossypium stocksii.</title>
        <authorList>
            <person name="Yu D."/>
            <person name="Ke L."/>
            <person name="Zhang D."/>
            <person name="Wu Y."/>
            <person name="Sun Y."/>
            <person name="Mei J."/>
            <person name="Sun J."/>
            <person name="Sun Y."/>
        </authorList>
    </citation>
    <scope>NUCLEOTIDE SEQUENCE [LARGE SCALE GENOMIC DNA]</scope>
    <source>
        <strain evidence="3">cv. E1</strain>
        <tissue evidence="2">Leaf</tissue>
    </source>
</reference>